<evidence type="ECO:0000313" key="1">
    <source>
        <dbReference type="EMBL" id="ACB76705.1"/>
    </source>
</evidence>
<name>B1ZV38_OPITP</name>
<dbReference type="KEGG" id="ote:Oter_3428"/>
<evidence type="ECO:0000313" key="2">
    <source>
        <dbReference type="Proteomes" id="UP000007013"/>
    </source>
</evidence>
<protein>
    <submittedName>
        <fullName evidence="1">Uncharacterized protein</fullName>
    </submittedName>
</protein>
<reference evidence="1 2" key="1">
    <citation type="journal article" date="2011" name="J. Bacteriol.">
        <title>Genome sequence of the verrucomicrobium Opitutus terrae PB90-1, an abundant inhabitant of rice paddy soil ecosystems.</title>
        <authorList>
            <person name="van Passel M.W."/>
            <person name="Kant R."/>
            <person name="Palva A."/>
            <person name="Copeland A."/>
            <person name="Lucas S."/>
            <person name="Lapidus A."/>
            <person name="Glavina del Rio T."/>
            <person name="Pitluck S."/>
            <person name="Goltsman E."/>
            <person name="Clum A."/>
            <person name="Sun H."/>
            <person name="Schmutz J."/>
            <person name="Larimer F.W."/>
            <person name="Land M.L."/>
            <person name="Hauser L."/>
            <person name="Kyrpides N."/>
            <person name="Mikhailova N."/>
            <person name="Richardson P.P."/>
            <person name="Janssen P.H."/>
            <person name="de Vos W.M."/>
            <person name="Smidt H."/>
        </authorList>
    </citation>
    <scope>NUCLEOTIDE SEQUENCE [LARGE SCALE GENOMIC DNA]</scope>
    <source>
        <strain evidence="2">DSM 11246 / JCM 15787 / PB90-1</strain>
    </source>
</reference>
<dbReference type="STRING" id="452637.Oter_3428"/>
<organism evidence="1 2">
    <name type="scientific">Opitutus terrae (strain DSM 11246 / JCM 15787 / PB90-1)</name>
    <dbReference type="NCBI Taxonomy" id="452637"/>
    <lineage>
        <taxon>Bacteria</taxon>
        <taxon>Pseudomonadati</taxon>
        <taxon>Verrucomicrobiota</taxon>
        <taxon>Opitutia</taxon>
        <taxon>Opitutales</taxon>
        <taxon>Opitutaceae</taxon>
        <taxon>Opitutus</taxon>
    </lineage>
</organism>
<dbReference type="Proteomes" id="UP000007013">
    <property type="component" value="Chromosome"/>
</dbReference>
<dbReference type="EMBL" id="CP001032">
    <property type="protein sequence ID" value="ACB76705.1"/>
    <property type="molecule type" value="Genomic_DNA"/>
</dbReference>
<keyword evidence="2" id="KW-1185">Reference proteome</keyword>
<dbReference type="HOGENOM" id="CLU_1843106_0_0_0"/>
<accession>B1ZV38</accession>
<dbReference type="RefSeq" id="WP_012376234.1">
    <property type="nucleotide sequence ID" value="NC_010571.1"/>
</dbReference>
<sequence>MSGFFTTAFRNSSLDHSFGGPDRARAANLYFAPVTTAPAADGSGVVEAAWTGLARLQKTNNAVNFPASANGQKLIATDLTFAELPADHVGTIDIVGLAIYEQAVGGTPIGYAPAPKTVAALDTYFVAANTASLEFNNAA</sequence>
<dbReference type="InterPro" id="IPR056908">
    <property type="entry name" value="Gp80-like"/>
</dbReference>
<dbReference type="Pfam" id="PF23140">
    <property type="entry name" value="Gp80"/>
    <property type="match status" value="1"/>
</dbReference>
<gene>
    <name evidence="1" type="ordered locus">Oter_3428</name>
</gene>
<dbReference type="AlphaFoldDB" id="B1ZV38"/>
<proteinExistence type="predicted"/>